<evidence type="ECO:0000313" key="2">
    <source>
        <dbReference type="EMBL" id="KZV46190.1"/>
    </source>
</evidence>
<proteinExistence type="predicted"/>
<dbReference type="EMBL" id="KQ995695">
    <property type="protein sequence ID" value="KZV46190.1"/>
    <property type="molecule type" value="Genomic_DNA"/>
</dbReference>
<organism evidence="2 3">
    <name type="scientific">Dorcoceras hygrometricum</name>
    <dbReference type="NCBI Taxonomy" id="472368"/>
    <lineage>
        <taxon>Eukaryota</taxon>
        <taxon>Viridiplantae</taxon>
        <taxon>Streptophyta</taxon>
        <taxon>Embryophyta</taxon>
        <taxon>Tracheophyta</taxon>
        <taxon>Spermatophyta</taxon>
        <taxon>Magnoliopsida</taxon>
        <taxon>eudicotyledons</taxon>
        <taxon>Gunneridae</taxon>
        <taxon>Pentapetalae</taxon>
        <taxon>asterids</taxon>
        <taxon>lamiids</taxon>
        <taxon>Lamiales</taxon>
        <taxon>Gesneriaceae</taxon>
        <taxon>Didymocarpoideae</taxon>
        <taxon>Trichosporeae</taxon>
        <taxon>Loxocarpinae</taxon>
        <taxon>Dorcoceras</taxon>
    </lineage>
</organism>
<dbReference type="AlphaFoldDB" id="A0A2Z7CGN4"/>
<evidence type="ECO:0000256" key="1">
    <source>
        <dbReference type="SAM" id="MobiDB-lite"/>
    </source>
</evidence>
<dbReference type="Proteomes" id="UP000250235">
    <property type="component" value="Unassembled WGS sequence"/>
</dbReference>
<gene>
    <name evidence="2" type="ORF">F511_15200</name>
</gene>
<keyword evidence="3" id="KW-1185">Reference proteome</keyword>
<evidence type="ECO:0008006" key="4">
    <source>
        <dbReference type="Google" id="ProtNLM"/>
    </source>
</evidence>
<protein>
    <recommendedName>
        <fullName evidence="4">Delphilin-like</fullName>
    </recommendedName>
</protein>
<feature type="region of interest" description="Disordered" evidence="1">
    <location>
        <begin position="450"/>
        <end position="473"/>
    </location>
</feature>
<reference evidence="2 3" key="1">
    <citation type="journal article" date="2015" name="Proc. Natl. Acad. Sci. U.S.A.">
        <title>The resurrection genome of Boea hygrometrica: A blueprint for survival of dehydration.</title>
        <authorList>
            <person name="Xiao L."/>
            <person name="Yang G."/>
            <person name="Zhang L."/>
            <person name="Yang X."/>
            <person name="Zhao S."/>
            <person name="Ji Z."/>
            <person name="Zhou Q."/>
            <person name="Hu M."/>
            <person name="Wang Y."/>
            <person name="Chen M."/>
            <person name="Xu Y."/>
            <person name="Jin H."/>
            <person name="Xiao X."/>
            <person name="Hu G."/>
            <person name="Bao F."/>
            <person name="Hu Y."/>
            <person name="Wan P."/>
            <person name="Li L."/>
            <person name="Deng X."/>
            <person name="Kuang T."/>
            <person name="Xiang C."/>
            <person name="Zhu J.K."/>
            <person name="Oliver M.J."/>
            <person name="He Y."/>
        </authorList>
    </citation>
    <scope>NUCLEOTIDE SEQUENCE [LARGE SCALE GENOMIC DNA]</scope>
    <source>
        <strain evidence="3">cv. XS01</strain>
    </source>
</reference>
<accession>A0A2Z7CGN4</accession>
<evidence type="ECO:0000313" key="3">
    <source>
        <dbReference type="Proteomes" id="UP000250235"/>
    </source>
</evidence>
<feature type="compositionally biased region" description="Low complexity" evidence="1">
    <location>
        <begin position="303"/>
        <end position="314"/>
    </location>
</feature>
<name>A0A2Z7CGN4_9LAMI</name>
<feature type="region of interest" description="Disordered" evidence="1">
    <location>
        <begin position="239"/>
        <end position="331"/>
    </location>
</feature>
<sequence>MASSPFTNAYLVDFDSILEIPDNEGMQKMFKALETSGLRGFLGCKPVLYQSELGQFFDTALVQDEDITGAISGKYFTVTPSRFAGVFELPTEGISNFSDVLKNQVYDARRIFSKSGEHVDTHGKKKFLNYEYRLLNDILAKSITVKAGSFDAVTNERFQMMTAIHFGLKINWGKVLFSVLKEMVDRTVKKAKGFGAQISVLLNSDPVLSMGNATSFPSSKILSPKVVFAYISSNEAADARGQSEEGGKSPVAVVKRASKSKKKSESSSDAPVEIVSEIIGSKKRPASASAEPAITNRKRTSKGKPSSSLSSTVSIAQGVVPPVSQRQTRRRRVILSTVSEDEDEEDIENVENVSHVSRQVEPPIDDVDVIIIQVISQTTGLTADELEQEGQRIDEPEIGDDVDQWFEGSFQDFDSQVDEQMVGSTSGLDQGTETVGTADAAKLSEIENIEKADGSKSMDVGESSEQAAGSKKSVEELMSIDDLLLQICDDMMLPSITAVEISKLRIG</sequence>